<dbReference type="AlphaFoldDB" id="A0A9X4MHQ0"/>
<keyword evidence="2" id="KW-1185">Reference proteome</keyword>
<evidence type="ECO:0000313" key="2">
    <source>
        <dbReference type="Proteomes" id="UP001154240"/>
    </source>
</evidence>
<name>A0A9X4MHQ0_9BACT</name>
<dbReference type="Proteomes" id="UP001154240">
    <property type="component" value="Unassembled WGS sequence"/>
</dbReference>
<dbReference type="RefSeq" id="WP_307633513.1">
    <property type="nucleotide sequence ID" value="NZ_JAPHEH010000001.1"/>
</dbReference>
<reference evidence="1" key="2">
    <citation type="submission" date="2022-10" db="EMBL/GenBank/DDBJ databases">
        <authorList>
            <person name="Aronson H.S."/>
        </authorList>
    </citation>
    <scope>NUCLEOTIDE SEQUENCE</scope>
    <source>
        <strain evidence="1">RS19-109</strain>
    </source>
</reference>
<gene>
    <name evidence="1" type="ORF">OLX77_10315</name>
</gene>
<dbReference type="EMBL" id="JAPHEH010000001">
    <property type="protein sequence ID" value="MDG4476546.1"/>
    <property type="molecule type" value="Genomic_DNA"/>
</dbReference>
<evidence type="ECO:0000313" key="1">
    <source>
        <dbReference type="EMBL" id="MDG4476546.1"/>
    </source>
</evidence>
<accession>A0A9X4MHQ0</accession>
<protein>
    <submittedName>
        <fullName evidence="1">Uncharacterized protein</fullName>
    </submittedName>
</protein>
<comment type="caution">
    <text evidence="1">The sequence shown here is derived from an EMBL/GenBank/DDBJ whole genome shotgun (WGS) entry which is preliminary data.</text>
</comment>
<proteinExistence type="predicted"/>
<sequence>MSFSNSKQYDQFTAIMHNEYERAVKKIREALSQGRTYDHACDTLADVSQEIKTFIKDDFLKIIIAEEHFGAGLEISDIALFLELPYEQVETARLALLNDMVQETKCHQERQLKKNN</sequence>
<organism evidence="1 2">
    <name type="scientific">Thiovibrio frasassiensis</name>
    <dbReference type="NCBI Taxonomy" id="2984131"/>
    <lineage>
        <taxon>Bacteria</taxon>
        <taxon>Pseudomonadati</taxon>
        <taxon>Thermodesulfobacteriota</taxon>
        <taxon>Desulfobulbia</taxon>
        <taxon>Desulfobulbales</taxon>
        <taxon>Thiovibrionaceae</taxon>
        <taxon>Thiovibrio</taxon>
    </lineage>
</organism>
<reference evidence="1" key="1">
    <citation type="journal article" date="2022" name="bioRxiv">
        <title>Thiovibrio frasassiensisgen. nov., sp. nov., an autotrophic, elemental sulfur disproportionating bacterium isolated from sulfidic karst sediment, and proposal of Thiovibrionaceae fam. nov.</title>
        <authorList>
            <person name="Aronson H."/>
            <person name="Thomas C."/>
            <person name="Bhattacharyya M."/>
            <person name="Eckstein S."/>
            <person name="Jensen S."/>
            <person name="Barco R."/>
            <person name="Macalady J."/>
            <person name="Amend J."/>
        </authorList>
    </citation>
    <scope>NUCLEOTIDE SEQUENCE</scope>
    <source>
        <strain evidence="1">RS19-109</strain>
    </source>
</reference>